<dbReference type="Ensembl" id="ENSPTXT00000013938.1">
    <property type="protein sequence ID" value="ENSPTXP00000013517.1"/>
    <property type="gene ID" value="ENSPTXG00000009413.1"/>
</dbReference>
<reference evidence="3" key="1">
    <citation type="submission" date="2025-08" db="UniProtKB">
        <authorList>
            <consortium name="Ensembl"/>
        </authorList>
    </citation>
    <scope>IDENTIFICATION</scope>
</reference>
<dbReference type="GO" id="GO:0070935">
    <property type="term" value="P:3'-UTR-mediated mRNA stabilization"/>
    <property type="evidence" value="ECO:0007669"/>
    <property type="project" value="Ensembl"/>
</dbReference>
<accession>A0A670YP53</accession>
<dbReference type="PANTHER" id="PTHR22662">
    <property type="entry name" value="TIRAP"/>
    <property type="match status" value="1"/>
</dbReference>
<reference evidence="3" key="2">
    <citation type="submission" date="2025-09" db="UniProtKB">
        <authorList>
            <consortium name="Ensembl"/>
        </authorList>
    </citation>
    <scope>IDENTIFICATION</scope>
</reference>
<dbReference type="InterPro" id="IPR000157">
    <property type="entry name" value="TIR_dom"/>
</dbReference>
<dbReference type="GO" id="GO:0009986">
    <property type="term" value="C:cell surface"/>
    <property type="evidence" value="ECO:0007669"/>
    <property type="project" value="Ensembl"/>
</dbReference>
<dbReference type="GO" id="GO:0046330">
    <property type="term" value="P:positive regulation of JNK cascade"/>
    <property type="evidence" value="ECO:0007669"/>
    <property type="project" value="Ensembl"/>
</dbReference>
<keyword evidence="4" id="KW-1185">Reference proteome</keyword>
<dbReference type="PANTHER" id="PTHR22662:SF0">
    <property type="entry name" value="TOLL_INTERLEUKIN-1 RECEPTOR DOMAIN-CONTAINING ADAPTER PROTEIN"/>
    <property type="match status" value="1"/>
</dbReference>
<evidence type="ECO:0000313" key="3">
    <source>
        <dbReference type="Ensembl" id="ENSPTXP00000013517.1"/>
    </source>
</evidence>
<dbReference type="GO" id="GO:0035665">
    <property type="term" value="P:TIRAP-dependent toll-like receptor 4 signaling pathway"/>
    <property type="evidence" value="ECO:0007669"/>
    <property type="project" value="Ensembl"/>
</dbReference>
<dbReference type="GO" id="GO:0035663">
    <property type="term" value="F:Toll-like receptor 2 binding"/>
    <property type="evidence" value="ECO:0007669"/>
    <property type="project" value="Ensembl"/>
</dbReference>
<dbReference type="GO" id="GO:0042802">
    <property type="term" value="F:identical protein binding"/>
    <property type="evidence" value="ECO:0007669"/>
    <property type="project" value="Ensembl"/>
</dbReference>
<dbReference type="GO" id="GO:0035662">
    <property type="term" value="F:Toll-like receptor 4 binding"/>
    <property type="evidence" value="ECO:0007669"/>
    <property type="project" value="Ensembl"/>
</dbReference>
<dbReference type="OMA" id="MHGWFQK"/>
<dbReference type="GO" id="GO:0032738">
    <property type="term" value="P:positive regulation of interleukin-15 production"/>
    <property type="evidence" value="ECO:0007669"/>
    <property type="project" value="Ensembl"/>
</dbReference>
<dbReference type="SUPFAM" id="SSF52200">
    <property type="entry name" value="Toll/Interleukin receptor TIR domain"/>
    <property type="match status" value="1"/>
</dbReference>
<evidence type="ECO:0000313" key="4">
    <source>
        <dbReference type="Proteomes" id="UP000472273"/>
    </source>
</evidence>
<gene>
    <name evidence="3" type="primary">TIRAP</name>
</gene>
<name>A0A670YP53_PSETE</name>
<organism evidence="3 4">
    <name type="scientific">Pseudonaja textilis</name>
    <name type="common">Eastern brown snake</name>
    <dbReference type="NCBI Taxonomy" id="8673"/>
    <lineage>
        <taxon>Eukaryota</taxon>
        <taxon>Metazoa</taxon>
        <taxon>Chordata</taxon>
        <taxon>Craniata</taxon>
        <taxon>Vertebrata</taxon>
        <taxon>Euteleostomi</taxon>
        <taxon>Lepidosauria</taxon>
        <taxon>Squamata</taxon>
        <taxon>Bifurcata</taxon>
        <taxon>Unidentata</taxon>
        <taxon>Episquamata</taxon>
        <taxon>Toxicofera</taxon>
        <taxon>Serpentes</taxon>
        <taxon>Colubroidea</taxon>
        <taxon>Elapidae</taxon>
        <taxon>Hydrophiinae</taxon>
        <taxon>Pseudonaja</taxon>
    </lineage>
</organism>
<dbReference type="GO" id="GO:0032755">
    <property type="term" value="P:positive regulation of interleukin-6 production"/>
    <property type="evidence" value="ECO:0007669"/>
    <property type="project" value="Ensembl"/>
</dbReference>
<dbReference type="GO" id="GO:0034137">
    <property type="term" value="P:positive regulation of toll-like receptor 2 signaling pathway"/>
    <property type="evidence" value="ECO:0007669"/>
    <property type="project" value="Ensembl"/>
</dbReference>
<feature type="compositionally biased region" description="Low complexity" evidence="1">
    <location>
        <begin position="55"/>
        <end position="69"/>
    </location>
</feature>
<dbReference type="AlphaFoldDB" id="A0A670YP53"/>
<dbReference type="GO" id="GO:0032757">
    <property type="term" value="P:positive regulation of interleukin-8 production"/>
    <property type="evidence" value="ECO:0007669"/>
    <property type="project" value="Ensembl"/>
</dbReference>
<dbReference type="GO" id="GO:0032760">
    <property type="term" value="P:positive regulation of tumor necrosis factor production"/>
    <property type="evidence" value="ECO:0007669"/>
    <property type="project" value="Ensembl"/>
</dbReference>
<evidence type="ECO:0000256" key="1">
    <source>
        <dbReference type="SAM" id="MobiDB-lite"/>
    </source>
</evidence>
<dbReference type="GO" id="GO:2000343">
    <property type="term" value="P:positive regulation of chemokine (C-X-C motif) ligand 2 production"/>
    <property type="evidence" value="ECO:0007669"/>
    <property type="project" value="TreeGrafter"/>
</dbReference>
<dbReference type="GeneTree" id="ENSGT00510000048428"/>
<dbReference type="GO" id="GO:0035591">
    <property type="term" value="F:signaling adaptor activity"/>
    <property type="evidence" value="ECO:0007669"/>
    <property type="project" value="Ensembl"/>
</dbReference>
<dbReference type="GO" id="GO:0043123">
    <property type="term" value="P:positive regulation of canonical NF-kappaB signal transduction"/>
    <property type="evidence" value="ECO:0007669"/>
    <property type="project" value="Ensembl"/>
</dbReference>
<protein>
    <submittedName>
        <fullName evidence="3">TIR domain containing adaptor protein</fullName>
    </submittedName>
</protein>
<dbReference type="InterPro" id="IPR017279">
    <property type="entry name" value="Tol-interleuk_rcpt_adapt_Tirap"/>
</dbReference>
<dbReference type="GO" id="GO:0005737">
    <property type="term" value="C:cytoplasm"/>
    <property type="evidence" value="ECO:0007669"/>
    <property type="project" value="Ensembl"/>
</dbReference>
<proteinExistence type="predicted"/>
<dbReference type="GO" id="GO:0034145">
    <property type="term" value="P:positive regulation of toll-like receptor 4 signaling pathway"/>
    <property type="evidence" value="ECO:0007669"/>
    <property type="project" value="Ensembl"/>
</dbReference>
<dbReference type="PROSITE" id="PS50104">
    <property type="entry name" value="TIR"/>
    <property type="match status" value="1"/>
</dbReference>
<dbReference type="GO" id="GO:0070374">
    <property type="term" value="P:positive regulation of ERK1 and ERK2 cascade"/>
    <property type="evidence" value="ECO:0007669"/>
    <property type="project" value="Ensembl"/>
</dbReference>
<dbReference type="GO" id="GO:0031334">
    <property type="term" value="P:positive regulation of protein-containing complex assembly"/>
    <property type="evidence" value="ECO:0007669"/>
    <property type="project" value="Ensembl"/>
</dbReference>
<evidence type="ECO:0000259" key="2">
    <source>
        <dbReference type="PROSITE" id="PS50104"/>
    </source>
</evidence>
<dbReference type="GO" id="GO:0031234">
    <property type="term" value="C:extrinsic component of cytoplasmic side of plasma membrane"/>
    <property type="evidence" value="ECO:0007669"/>
    <property type="project" value="Ensembl"/>
</dbReference>
<dbReference type="Proteomes" id="UP000472273">
    <property type="component" value="Unplaced"/>
</dbReference>
<dbReference type="Pfam" id="PF13676">
    <property type="entry name" value="TIR_2"/>
    <property type="match status" value="1"/>
</dbReference>
<dbReference type="InterPro" id="IPR035897">
    <property type="entry name" value="Toll_tir_struct_dom_sf"/>
</dbReference>
<dbReference type="SMART" id="SM00255">
    <property type="entry name" value="TIR"/>
    <property type="match status" value="1"/>
</dbReference>
<feature type="domain" description="TIR" evidence="2">
    <location>
        <begin position="88"/>
        <end position="217"/>
    </location>
</feature>
<dbReference type="GO" id="GO:0005080">
    <property type="term" value="F:protein kinase C binding"/>
    <property type="evidence" value="ECO:0007669"/>
    <property type="project" value="Ensembl"/>
</dbReference>
<sequence length="232" mass="26129">MVPLVKALGAGFLNTRLFLICAGWFKTLLQKPKKPDASNGIPGCSPSSPSPPVQKSPSSLPRSLTSSPKLGSSITRIVSNSDSARWSKLYDVCICHSEGDLEFVEELVAYLEKQPECFRCFLQLRDSVPGGAVVTELCNAVQNSHCWVLLITPNFLKDPWCCYQMHHALTEAPMANGRTIPVLKDIDRKDYPRELRCIYYISVVLQENSFRQIKETILRYLLDFCQKTRSKD</sequence>
<dbReference type="GO" id="GO:0032496">
    <property type="term" value="P:response to lipopolysaccharide"/>
    <property type="evidence" value="ECO:0007669"/>
    <property type="project" value="Ensembl"/>
</dbReference>
<dbReference type="Gene3D" id="3.40.50.10140">
    <property type="entry name" value="Toll/interleukin-1 receptor homology (TIR) domain"/>
    <property type="match status" value="1"/>
</dbReference>
<feature type="region of interest" description="Disordered" evidence="1">
    <location>
        <begin position="36"/>
        <end position="69"/>
    </location>
</feature>